<dbReference type="PANTHER" id="PTHR43172:SF2">
    <property type="entry name" value="ADENYLOSUCCINATE LYASE C-TERMINAL DOMAIN-CONTAINING PROTEIN"/>
    <property type="match status" value="1"/>
</dbReference>
<dbReference type="InterPro" id="IPR022761">
    <property type="entry name" value="Fumarate_lyase_N"/>
</dbReference>
<evidence type="ECO:0000313" key="3">
    <source>
        <dbReference type="EMBL" id="MDU9004575.1"/>
    </source>
</evidence>
<dbReference type="EMBL" id="JASMWN010000008">
    <property type="protein sequence ID" value="MDU9004575.1"/>
    <property type="molecule type" value="Genomic_DNA"/>
</dbReference>
<reference evidence="4" key="1">
    <citation type="submission" date="2023-05" db="EMBL/GenBank/DDBJ databases">
        <title>Sedimentitalea sp. nov. JM2-8.</title>
        <authorList>
            <person name="Huang J."/>
        </authorList>
    </citation>
    <scope>NUCLEOTIDE SEQUENCE [LARGE SCALE GENOMIC DNA]</scope>
    <source>
        <strain evidence="4">KHS03</strain>
    </source>
</reference>
<proteinExistence type="inferred from homology"/>
<dbReference type="PROSITE" id="PS00163">
    <property type="entry name" value="FUMARATE_LYASES"/>
    <property type="match status" value="1"/>
</dbReference>
<protein>
    <submittedName>
        <fullName evidence="3">3-carboxy-cis,cis-muconate cycloisomerase</fullName>
        <ecNumber evidence="3">5.5.1.2</ecNumber>
    </submittedName>
</protein>
<dbReference type="Pfam" id="PF00206">
    <property type="entry name" value="Lyase_1"/>
    <property type="match status" value="1"/>
</dbReference>
<dbReference type="InterPro" id="IPR008948">
    <property type="entry name" value="L-Aspartase-like"/>
</dbReference>
<dbReference type="SUPFAM" id="SSF48557">
    <property type="entry name" value="L-aspartase-like"/>
    <property type="match status" value="1"/>
</dbReference>
<name>A0ABU3VEH4_9RHOB</name>
<comment type="caution">
    <text evidence="3">The sequence shown here is derived from an EMBL/GenBank/DDBJ whole genome shotgun (WGS) entry which is preliminary data.</text>
</comment>
<feature type="domain" description="Fumarate lyase N-terminal" evidence="2">
    <location>
        <begin position="97"/>
        <end position="298"/>
    </location>
</feature>
<dbReference type="RefSeq" id="WP_316776413.1">
    <property type="nucleotide sequence ID" value="NZ_JASMWN010000008.1"/>
</dbReference>
<dbReference type="EC" id="5.5.1.2" evidence="3"/>
<dbReference type="PRINTS" id="PR00149">
    <property type="entry name" value="FUMRATELYASE"/>
</dbReference>
<dbReference type="GO" id="GO:0047472">
    <property type="term" value="F:3-carboxy-cis,cis-muconate cycloisomerase activity"/>
    <property type="evidence" value="ECO:0007669"/>
    <property type="project" value="UniProtKB-EC"/>
</dbReference>
<dbReference type="Gene3D" id="1.20.200.10">
    <property type="entry name" value="Fumarase/aspartase (Central domain)"/>
    <property type="match status" value="1"/>
</dbReference>
<evidence type="ECO:0000259" key="2">
    <source>
        <dbReference type="Pfam" id="PF00206"/>
    </source>
</evidence>
<comment type="similarity">
    <text evidence="1">Belongs to the class-II fumarase/aspartase family.</text>
</comment>
<keyword evidence="3" id="KW-0413">Isomerase</keyword>
<dbReference type="NCBIfam" id="NF004631">
    <property type="entry name" value="PRK05975.1"/>
    <property type="match status" value="1"/>
</dbReference>
<dbReference type="InterPro" id="IPR000362">
    <property type="entry name" value="Fumarate_lyase_fam"/>
</dbReference>
<dbReference type="Proteomes" id="UP001255416">
    <property type="component" value="Unassembled WGS sequence"/>
</dbReference>
<organism evidence="3 4">
    <name type="scientific">Sedimentitalea todarodis</name>
    <dbReference type="NCBI Taxonomy" id="1631240"/>
    <lineage>
        <taxon>Bacteria</taxon>
        <taxon>Pseudomonadati</taxon>
        <taxon>Pseudomonadota</taxon>
        <taxon>Alphaproteobacteria</taxon>
        <taxon>Rhodobacterales</taxon>
        <taxon>Paracoccaceae</taxon>
        <taxon>Sedimentitalea</taxon>
    </lineage>
</organism>
<accession>A0ABU3VEH4</accession>
<evidence type="ECO:0000313" key="4">
    <source>
        <dbReference type="Proteomes" id="UP001255416"/>
    </source>
</evidence>
<sequence>MTNAFTRTPLWGTLFQDPYTAGEFSADSFCARMVQFEMAWTRALRESGAIEPDIAEMALAEITGFQPDPDALADASDVDGLPVPALVRQLRSSLPEDARVAVHSGATSQDVIDTAMVLTALAILSTFEGRCAELLRLLDDLNARFSDNPVSGRTRMQLALPIAAGDRIQSWRTPLAAHLGQLPELINAISVVQVGGAVGRRDLPNGAADAIAAGVAKSLGLRVSPVWHTDRSLMLDIGHWLTKVSGTLGKLGQDIALMAQQGIDEVQLDGAGGSSAMPHKQNPVRAELLIALARVVAGQQGILAQSMVHEQERSGASWAIEWMTLPAMFEATGAALNSADHLLKQIRHIGQRPAD</sequence>
<keyword evidence="4" id="KW-1185">Reference proteome</keyword>
<dbReference type="InterPro" id="IPR020557">
    <property type="entry name" value="Fumarate_lyase_CS"/>
</dbReference>
<dbReference type="PANTHER" id="PTHR43172">
    <property type="entry name" value="ADENYLOSUCCINATE LYASE"/>
    <property type="match status" value="1"/>
</dbReference>
<gene>
    <name evidence="3" type="ORF">QO231_12020</name>
</gene>
<evidence type="ECO:0000256" key="1">
    <source>
        <dbReference type="ARBA" id="ARBA00034772"/>
    </source>
</evidence>